<name>A0A5M6CR63_9BACT</name>
<evidence type="ECO:0000256" key="2">
    <source>
        <dbReference type="SAM" id="SignalP"/>
    </source>
</evidence>
<keyword evidence="4" id="KW-1185">Reference proteome</keyword>
<accession>A0A5M6CR63</accession>
<evidence type="ECO:0000313" key="4">
    <source>
        <dbReference type="Proteomes" id="UP000323632"/>
    </source>
</evidence>
<evidence type="ECO:0000256" key="1">
    <source>
        <dbReference type="SAM" id="MobiDB-lite"/>
    </source>
</evidence>
<evidence type="ECO:0000313" key="3">
    <source>
        <dbReference type="EMBL" id="KAA5536442.1"/>
    </source>
</evidence>
<keyword evidence="2" id="KW-0732">Signal</keyword>
<proteinExistence type="predicted"/>
<feature type="compositionally biased region" description="Basic and acidic residues" evidence="1">
    <location>
        <begin position="145"/>
        <end position="177"/>
    </location>
</feature>
<feature type="signal peptide" evidence="2">
    <location>
        <begin position="1"/>
        <end position="22"/>
    </location>
</feature>
<evidence type="ECO:0008006" key="5">
    <source>
        <dbReference type="Google" id="ProtNLM"/>
    </source>
</evidence>
<dbReference type="EMBL" id="VWSH01000001">
    <property type="protein sequence ID" value="KAA5536442.1"/>
    <property type="molecule type" value="Genomic_DNA"/>
</dbReference>
<dbReference type="Proteomes" id="UP000323632">
    <property type="component" value="Unassembled WGS sequence"/>
</dbReference>
<reference evidence="3 4" key="1">
    <citation type="submission" date="2019-09" db="EMBL/GenBank/DDBJ databases">
        <title>Genome sequence and assembly of Taibaiella sp.</title>
        <authorList>
            <person name="Chhetri G."/>
        </authorList>
    </citation>
    <scope>NUCLEOTIDE SEQUENCE [LARGE SCALE GENOMIC DNA]</scope>
    <source>
        <strain evidence="3 4">KVB11</strain>
    </source>
</reference>
<organism evidence="3 4">
    <name type="scientific">Taibaiella lutea</name>
    <dbReference type="NCBI Taxonomy" id="2608001"/>
    <lineage>
        <taxon>Bacteria</taxon>
        <taxon>Pseudomonadati</taxon>
        <taxon>Bacteroidota</taxon>
        <taxon>Chitinophagia</taxon>
        <taxon>Chitinophagales</taxon>
        <taxon>Chitinophagaceae</taxon>
        <taxon>Taibaiella</taxon>
    </lineage>
</organism>
<comment type="caution">
    <text evidence="3">The sequence shown here is derived from an EMBL/GenBank/DDBJ whole genome shotgun (WGS) entry which is preliminary data.</text>
</comment>
<feature type="chain" id="PRO_5024398757" description="DUF3300 domain-containing protein" evidence="2">
    <location>
        <begin position="23"/>
        <end position="177"/>
    </location>
</feature>
<gene>
    <name evidence="3" type="ORF">F0919_01895</name>
</gene>
<dbReference type="AlphaFoldDB" id="A0A5M6CR63"/>
<feature type="region of interest" description="Disordered" evidence="1">
    <location>
        <begin position="136"/>
        <end position="177"/>
    </location>
</feature>
<sequence length="177" mass="21073">MKKVMIALFLFTGLAFSQQANAQLSVSINIGNQPAWGPSGYNHADFYYIPSINVYYDVMRNQYVYMNGNRWIYGAQLPPRYRNFDLYRSYKVVVNRPNPFMQNRNDIAMYGRYRNVYSQPMNRDWNNYRNYGRGNNGNHNGYANNDRHDNNRGDRNNRNDWNNRNDRDDHGRGHGRH</sequence>
<protein>
    <recommendedName>
        <fullName evidence="5">DUF3300 domain-containing protein</fullName>
    </recommendedName>
</protein>
<dbReference type="RefSeq" id="WP_150031013.1">
    <property type="nucleotide sequence ID" value="NZ_VWSH01000001.1"/>
</dbReference>